<sequence>MRSAQRAVPSPPVRNAAEPVTEEVDDVTESATEEVEEAGGQAADVVGEDCDTAGNALETVVKDASRFSELGFEDAGAATGQLAGDLSQAARAAAEAKFRQCERLARECGQKYVGGGCA</sequence>
<evidence type="ECO:0000313" key="2">
    <source>
        <dbReference type="EMBL" id="MEV4925086.1"/>
    </source>
</evidence>
<gene>
    <name evidence="2" type="ORF">AB0L03_19990</name>
</gene>
<feature type="region of interest" description="Disordered" evidence="1">
    <location>
        <begin position="1"/>
        <end position="42"/>
    </location>
</feature>
<feature type="compositionally biased region" description="Acidic residues" evidence="1">
    <location>
        <begin position="20"/>
        <end position="37"/>
    </location>
</feature>
<dbReference type="Proteomes" id="UP001552479">
    <property type="component" value="Unassembled WGS sequence"/>
</dbReference>
<organism evidence="2 3">
    <name type="scientific">Streptomyces roseoverticillatus</name>
    <dbReference type="NCBI Taxonomy" id="66429"/>
    <lineage>
        <taxon>Bacteria</taxon>
        <taxon>Bacillati</taxon>
        <taxon>Actinomycetota</taxon>
        <taxon>Actinomycetes</taxon>
        <taxon>Kitasatosporales</taxon>
        <taxon>Streptomycetaceae</taxon>
        <taxon>Streptomyces</taxon>
    </lineage>
</organism>
<protein>
    <submittedName>
        <fullName evidence="2">Uncharacterized protein</fullName>
    </submittedName>
</protein>
<evidence type="ECO:0000313" key="3">
    <source>
        <dbReference type="Proteomes" id="UP001552479"/>
    </source>
</evidence>
<name>A0ABV3IX83_9ACTN</name>
<dbReference type="EMBL" id="JBFASG010000019">
    <property type="protein sequence ID" value="MEV4925086.1"/>
    <property type="molecule type" value="Genomic_DNA"/>
</dbReference>
<comment type="caution">
    <text evidence="2">The sequence shown here is derived from an EMBL/GenBank/DDBJ whole genome shotgun (WGS) entry which is preliminary data.</text>
</comment>
<keyword evidence="3" id="KW-1185">Reference proteome</keyword>
<accession>A0ABV3IX83</accession>
<evidence type="ECO:0000256" key="1">
    <source>
        <dbReference type="SAM" id="MobiDB-lite"/>
    </source>
</evidence>
<dbReference type="RefSeq" id="WP_366088914.1">
    <property type="nucleotide sequence ID" value="NZ_JBFASG010000019.1"/>
</dbReference>
<proteinExistence type="predicted"/>
<reference evidence="2 3" key="1">
    <citation type="submission" date="2024-06" db="EMBL/GenBank/DDBJ databases">
        <title>The Natural Products Discovery Center: Release of the First 8490 Sequenced Strains for Exploring Actinobacteria Biosynthetic Diversity.</title>
        <authorList>
            <person name="Kalkreuter E."/>
            <person name="Kautsar S.A."/>
            <person name="Yang D."/>
            <person name="Bader C.D."/>
            <person name="Teijaro C.N."/>
            <person name="Fluegel L."/>
            <person name="Davis C.M."/>
            <person name="Simpson J.R."/>
            <person name="Lauterbach L."/>
            <person name="Steele A.D."/>
            <person name="Gui C."/>
            <person name="Meng S."/>
            <person name="Li G."/>
            <person name="Viehrig K."/>
            <person name="Ye F."/>
            <person name="Su P."/>
            <person name="Kiefer A.F."/>
            <person name="Nichols A."/>
            <person name="Cepeda A.J."/>
            <person name="Yan W."/>
            <person name="Fan B."/>
            <person name="Jiang Y."/>
            <person name="Adhikari A."/>
            <person name="Zheng C.-J."/>
            <person name="Schuster L."/>
            <person name="Cowan T.M."/>
            <person name="Smanski M.J."/>
            <person name="Chevrette M.G."/>
            <person name="De Carvalho L.P.S."/>
            <person name="Shen B."/>
        </authorList>
    </citation>
    <scope>NUCLEOTIDE SEQUENCE [LARGE SCALE GENOMIC DNA]</scope>
    <source>
        <strain evidence="2 3">NPDC053791</strain>
    </source>
</reference>